<dbReference type="AlphaFoldDB" id="A0ABD6DFU5"/>
<protein>
    <submittedName>
        <fullName evidence="4">Plastocyanin/azurin family copper-binding protein</fullName>
    </submittedName>
</protein>
<sequence>MTTSRRELLAAAGTCIAVGLAGCNDGGSSDPATTAPSTTDSPLADATVEVDAEDFAPLRASVDPGDRVRWENVDATAHDVTPDTAVGGAVDWAFDGGTISAGGRLDRVFEERGVYAYRCSIHGREAMCGAVVVGDVSVYTALPCQD</sequence>
<dbReference type="PROSITE" id="PS51257">
    <property type="entry name" value="PROKAR_LIPOPROTEIN"/>
    <property type="match status" value="1"/>
</dbReference>
<dbReference type="InterPro" id="IPR008972">
    <property type="entry name" value="Cupredoxin"/>
</dbReference>
<keyword evidence="2" id="KW-0186">Copper</keyword>
<dbReference type="InterPro" id="IPR006311">
    <property type="entry name" value="TAT_signal"/>
</dbReference>
<comment type="caution">
    <text evidence="4">The sequence shown here is derived from an EMBL/GenBank/DDBJ whole genome shotgun (WGS) entry which is preliminary data.</text>
</comment>
<dbReference type="InterPro" id="IPR052721">
    <property type="entry name" value="ET_Amicyanin"/>
</dbReference>
<accession>A0ABD6DFU5</accession>
<keyword evidence="1" id="KW-0479">Metal-binding</keyword>
<evidence type="ECO:0000259" key="3">
    <source>
        <dbReference type="Pfam" id="PF00127"/>
    </source>
</evidence>
<dbReference type="Pfam" id="PF00127">
    <property type="entry name" value="Copper-bind"/>
    <property type="match status" value="1"/>
</dbReference>
<evidence type="ECO:0000313" key="5">
    <source>
        <dbReference type="Proteomes" id="UP001597034"/>
    </source>
</evidence>
<dbReference type="SUPFAM" id="SSF49503">
    <property type="entry name" value="Cupredoxins"/>
    <property type="match status" value="1"/>
</dbReference>
<dbReference type="PROSITE" id="PS51318">
    <property type="entry name" value="TAT"/>
    <property type="match status" value="1"/>
</dbReference>
<reference evidence="4 5" key="1">
    <citation type="journal article" date="2019" name="Int. J. Syst. Evol. Microbiol.">
        <title>The Global Catalogue of Microorganisms (GCM) 10K type strain sequencing project: providing services to taxonomists for standard genome sequencing and annotation.</title>
        <authorList>
            <consortium name="The Broad Institute Genomics Platform"/>
            <consortium name="The Broad Institute Genome Sequencing Center for Infectious Disease"/>
            <person name="Wu L."/>
            <person name="Ma J."/>
        </authorList>
    </citation>
    <scope>NUCLEOTIDE SEQUENCE [LARGE SCALE GENOMIC DNA]</scope>
    <source>
        <strain evidence="4 5">CGMCC 1.10390</strain>
    </source>
</reference>
<dbReference type="InterPro" id="IPR000923">
    <property type="entry name" value="BlueCu_1"/>
</dbReference>
<dbReference type="RefSeq" id="WP_256399289.1">
    <property type="nucleotide sequence ID" value="NZ_JANHJR010000001.1"/>
</dbReference>
<organism evidence="4 5">
    <name type="scientific">Haloarchaeobius litoreus</name>
    <dbReference type="NCBI Taxonomy" id="755306"/>
    <lineage>
        <taxon>Archaea</taxon>
        <taxon>Methanobacteriati</taxon>
        <taxon>Methanobacteriota</taxon>
        <taxon>Stenosarchaea group</taxon>
        <taxon>Halobacteria</taxon>
        <taxon>Halobacteriales</taxon>
        <taxon>Halorubellaceae</taxon>
        <taxon>Haloarchaeobius</taxon>
    </lineage>
</organism>
<evidence type="ECO:0000313" key="4">
    <source>
        <dbReference type="EMBL" id="MFD1645201.1"/>
    </source>
</evidence>
<name>A0ABD6DFU5_9EURY</name>
<dbReference type="GO" id="GO:0046872">
    <property type="term" value="F:metal ion binding"/>
    <property type="evidence" value="ECO:0007669"/>
    <property type="project" value="UniProtKB-KW"/>
</dbReference>
<dbReference type="Gene3D" id="2.60.40.420">
    <property type="entry name" value="Cupredoxins - blue copper proteins"/>
    <property type="match status" value="1"/>
</dbReference>
<dbReference type="PANTHER" id="PTHR36507:SF1">
    <property type="entry name" value="BLL1555 PROTEIN"/>
    <property type="match status" value="1"/>
</dbReference>
<evidence type="ECO:0000256" key="2">
    <source>
        <dbReference type="ARBA" id="ARBA00023008"/>
    </source>
</evidence>
<gene>
    <name evidence="4" type="ORF">ACFSBL_05850</name>
</gene>
<dbReference type="PANTHER" id="PTHR36507">
    <property type="entry name" value="BLL1555 PROTEIN"/>
    <property type="match status" value="1"/>
</dbReference>
<feature type="domain" description="Blue (type 1) copper" evidence="3">
    <location>
        <begin position="54"/>
        <end position="133"/>
    </location>
</feature>
<dbReference type="Proteomes" id="UP001597034">
    <property type="component" value="Unassembled WGS sequence"/>
</dbReference>
<proteinExistence type="predicted"/>
<evidence type="ECO:0000256" key="1">
    <source>
        <dbReference type="ARBA" id="ARBA00022723"/>
    </source>
</evidence>
<dbReference type="EMBL" id="JBHUDO010000002">
    <property type="protein sequence ID" value="MFD1645201.1"/>
    <property type="molecule type" value="Genomic_DNA"/>
</dbReference>
<keyword evidence="5" id="KW-1185">Reference proteome</keyword>